<keyword evidence="4" id="KW-1185">Reference proteome</keyword>
<organism evidence="3 4">
    <name type="scientific">Aphanomyces invadans</name>
    <dbReference type="NCBI Taxonomy" id="157072"/>
    <lineage>
        <taxon>Eukaryota</taxon>
        <taxon>Sar</taxon>
        <taxon>Stramenopiles</taxon>
        <taxon>Oomycota</taxon>
        <taxon>Saprolegniomycetes</taxon>
        <taxon>Saprolegniales</taxon>
        <taxon>Verrucalvaceae</taxon>
        <taxon>Aphanomyces</taxon>
    </lineage>
</organism>
<dbReference type="AlphaFoldDB" id="A0A3R6VGE6"/>
<feature type="non-terminal residue" evidence="3">
    <location>
        <position position="764"/>
    </location>
</feature>
<sequence>MTLPRVRCGFALWLLVLATPGSTSRAVRLLSDNDGLSNADLHDMELNFLRHVVVNNPLDVRGLLNYALFAQFVLQKFGMAERLFALAVARPQDKDFPLALKLSFRFQKHRLPSSVSPGRGPTHAVYVDKTTQTLATIGAWSRLCFRVQQQYPVYFWSCATVQLPRPFQQSLNRCHALTLQRVWEYRLELPQVPNNVRNRDCVFRHFVHKLVVQNADVAGEIDDAWATDPLLSPIGVLACFTDLQTSHVRTATLMYSAILSVQPDNVIAMQCLALCYLASESPLHQVSRRAEALLQQAAVVDAKAPQSRKGTDLWWIGHYFVFGLLVNQGNPTIVLNVALVHEFVVLNIRIARQCFHWAALRSMHGLALRFYRRHVICSNPVAYDLASLVRALKYHNSVRAKYDADPTRPAAVTNYALHVHTFERAKELYKEALAVSKHHVLSSCYALFLLAVCQPPRLHSAREAATRLIEARRASSSFKADFRVAHRCFFRYALVVFPHEPWAWLNYALLMECIYEDAEVADLMYQRGLALQDKLQRQGKRRQSSTDATATTFLDESSDKFDAALCMHAIQLVAPMVAPNISKQCNANGAVAMYQTVLDASPRHPHASWCLGLALLSLGRMDEATQLIYPQAPTGLLAAASASIRKLSMPLRSRSIVSDHGLRRTGTANAMMDRPSKSSGSPTKPPPPAAYRPPSARLVSPSNRSRHAHILAVFQLQVVRFPADPAALLHYALVLQHNAQCPNFALARYFMQRAVRYARTNDSI</sequence>
<dbReference type="VEuPathDB" id="FungiDB:H310_15011"/>
<feature type="region of interest" description="Disordered" evidence="1">
    <location>
        <begin position="658"/>
        <end position="701"/>
    </location>
</feature>
<gene>
    <name evidence="3" type="ORF">DYB32_008614</name>
</gene>
<evidence type="ECO:0000256" key="1">
    <source>
        <dbReference type="SAM" id="MobiDB-lite"/>
    </source>
</evidence>
<comment type="caution">
    <text evidence="3">The sequence shown here is derived from an EMBL/GenBank/DDBJ whole genome shotgun (WGS) entry which is preliminary data.</text>
</comment>
<name>A0A3R6VGE6_9STRA</name>
<dbReference type="InterPro" id="IPR011990">
    <property type="entry name" value="TPR-like_helical_dom_sf"/>
</dbReference>
<feature type="chain" id="PRO_5018630125" evidence="2">
    <location>
        <begin position="27"/>
        <end position="764"/>
    </location>
</feature>
<reference evidence="3 4" key="1">
    <citation type="submission" date="2018-08" db="EMBL/GenBank/DDBJ databases">
        <title>Aphanomyces genome sequencing and annotation.</title>
        <authorList>
            <person name="Minardi D."/>
            <person name="Oidtmann B."/>
            <person name="Van Der Giezen M."/>
            <person name="Studholme D.J."/>
        </authorList>
    </citation>
    <scope>NUCLEOTIDE SEQUENCE [LARGE SCALE GENOMIC DNA]</scope>
    <source>
        <strain evidence="3 4">NJM0002</strain>
    </source>
</reference>
<dbReference type="EMBL" id="QUSY01001446">
    <property type="protein sequence ID" value="RHY24933.1"/>
    <property type="molecule type" value="Genomic_DNA"/>
</dbReference>
<keyword evidence="2" id="KW-0732">Signal</keyword>
<evidence type="ECO:0000313" key="4">
    <source>
        <dbReference type="Proteomes" id="UP000285060"/>
    </source>
</evidence>
<feature type="signal peptide" evidence="2">
    <location>
        <begin position="1"/>
        <end position="26"/>
    </location>
</feature>
<dbReference type="Proteomes" id="UP000285060">
    <property type="component" value="Unassembled WGS sequence"/>
</dbReference>
<accession>A0A3R6VGE6</accession>
<dbReference type="Gene3D" id="1.25.40.10">
    <property type="entry name" value="Tetratricopeptide repeat domain"/>
    <property type="match status" value="1"/>
</dbReference>
<dbReference type="SUPFAM" id="SSF48452">
    <property type="entry name" value="TPR-like"/>
    <property type="match status" value="1"/>
</dbReference>
<evidence type="ECO:0000313" key="3">
    <source>
        <dbReference type="EMBL" id="RHY24933.1"/>
    </source>
</evidence>
<evidence type="ECO:0000256" key="2">
    <source>
        <dbReference type="SAM" id="SignalP"/>
    </source>
</evidence>
<protein>
    <submittedName>
        <fullName evidence="3">Uncharacterized protein</fullName>
    </submittedName>
</protein>
<proteinExistence type="predicted"/>